<dbReference type="AlphaFoldDB" id="A0A1K2HBI7"/>
<gene>
    <name evidence="2" type="ORF">SAMN02745887_01148</name>
</gene>
<reference evidence="2 3" key="1">
    <citation type="submission" date="2016-11" db="EMBL/GenBank/DDBJ databases">
        <authorList>
            <person name="Jaros S."/>
            <person name="Januszkiewicz K."/>
            <person name="Wedrychowicz H."/>
        </authorList>
    </citation>
    <scope>NUCLEOTIDE SEQUENCE [LARGE SCALE GENOMIC DNA]</scope>
    <source>
        <strain evidence="2 3">DSM 18899</strain>
    </source>
</reference>
<dbReference type="InterPro" id="IPR014710">
    <property type="entry name" value="RmlC-like_jellyroll"/>
</dbReference>
<dbReference type="EMBL" id="FPKR01000004">
    <property type="protein sequence ID" value="SFZ74180.1"/>
    <property type="molecule type" value="Genomic_DNA"/>
</dbReference>
<dbReference type="PANTHER" id="PTHR23011">
    <property type="entry name" value="CYCLIC NUCLEOTIDE-BINDING DOMAIN CONTAINING PROTEIN"/>
    <property type="match status" value="1"/>
</dbReference>
<dbReference type="PANTHER" id="PTHR23011:SF28">
    <property type="entry name" value="CYCLIC NUCLEOTIDE-BINDING DOMAIN CONTAINING PROTEIN"/>
    <property type="match status" value="1"/>
</dbReference>
<sequence>MLHNEALVQKLIASVRLFEGFTADEARDFMAHCRVESHPPGQRLVMEGQPGRALYVLLSGSVVVKRFSGVCEHELARLGPGETFGELALLDHGERSASVECAETVRVLVYDRDGMLWTHAQAAKLYRNLAIMLASRLRDADRKLADLAEQQAGNIALARVADQQ</sequence>
<keyword evidence="3" id="KW-1185">Reference proteome</keyword>
<organism evidence="2 3">
    <name type="scientific">Chitinimonas taiwanensis DSM 18899</name>
    <dbReference type="NCBI Taxonomy" id="1121279"/>
    <lineage>
        <taxon>Bacteria</taxon>
        <taxon>Pseudomonadati</taxon>
        <taxon>Pseudomonadota</taxon>
        <taxon>Betaproteobacteria</taxon>
        <taxon>Neisseriales</taxon>
        <taxon>Chitinibacteraceae</taxon>
        <taxon>Chitinimonas</taxon>
    </lineage>
</organism>
<dbReference type="PROSITE" id="PS00889">
    <property type="entry name" value="CNMP_BINDING_2"/>
    <property type="match status" value="1"/>
</dbReference>
<dbReference type="RefSeq" id="WP_072427686.1">
    <property type="nucleotide sequence ID" value="NZ_FPKR01000004.1"/>
</dbReference>
<dbReference type="InterPro" id="IPR000595">
    <property type="entry name" value="cNMP-bd_dom"/>
</dbReference>
<dbReference type="SUPFAM" id="SSF51206">
    <property type="entry name" value="cAMP-binding domain-like"/>
    <property type="match status" value="1"/>
</dbReference>
<dbReference type="PROSITE" id="PS50042">
    <property type="entry name" value="CNMP_BINDING_3"/>
    <property type="match status" value="1"/>
</dbReference>
<dbReference type="Gene3D" id="2.60.120.10">
    <property type="entry name" value="Jelly Rolls"/>
    <property type="match status" value="1"/>
</dbReference>
<feature type="domain" description="Cyclic nucleotide-binding" evidence="1">
    <location>
        <begin position="17"/>
        <end position="113"/>
    </location>
</feature>
<dbReference type="Pfam" id="PF00027">
    <property type="entry name" value="cNMP_binding"/>
    <property type="match status" value="1"/>
</dbReference>
<dbReference type="PROSITE" id="PS00888">
    <property type="entry name" value="CNMP_BINDING_1"/>
    <property type="match status" value="1"/>
</dbReference>
<name>A0A1K2HBI7_9NEIS</name>
<dbReference type="InterPro" id="IPR018490">
    <property type="entry name" value="cNMP-bd_dom_sf"/>
</dbReference>
<dbReference type="STRING" id="1121279.SAMN02745887_01148"/>
<dbReference type="Proteomes" id="UP000186513">
    <property type="component" value="Unassembled WGS sequence"/>
</dbReference>
<dbReference type="InterPro" id="IPR018488">
    <property type="entry name" value="cNMP-bd_CS"/>
</dbReference>
<evidence type="ECO:0000259" key="1">
    <source>
        <dbReference type="PROSITE" id="PS50042"/>
    </source>
</evidence>
<proteinExistence type="predicted"/>
<dbReference type="CDD" id="cd00038">
    <property type="entry name" value="CAP_ED"/>
    <property type="match status" value="1"/>
</dbReference>
<dbReference type="SMART" id="SM00100">
    <property type="entry name" value="cNMP"/>
    <property type="match status" value="1"/>
</dbReference>
<evidence type="ECO:0000313" key="3">
    <source>
        <dbReference type="Proteomes" id="UP000186513"/>
    </source>
</evidence>
<protein>
    <submittedName>
        <fullName evidence="2">Cyclic nucleotide-binding domain-containing protein</fullName>
    </submittedName>
</protein>
<accession>A0A1K2HBI7</accession>
<evidence type="ECO:0000313" key="2">
    <source>
        <dbReference type="EMBL" id="SFZ74180.1"/>
    </source>
</evidence>